<organism evidence="2 3">
    <name type="scientific">Lasiosphaeris hirsuta</name>
    <dbReference type="NCBI Taxonomy" id="260670"/>
    <lineage>
        <taxon>Eukaryota</taxon>
        <taxon>Fungi</taxon>
        <taxon>Dikarya</taxon>
        <taxon>Ascomycota</taxon>
        <taxon>Pezizomycotina</taxon>
        <taxon>Sordariomycetes</taxon>
        <taxon>Sordariomycetidae</taxon>
        <taxon>Sordariales</taxon>
        <taxon>Lasiosphaeriaceae</taxon>
        <taxon>Lasiosphaeris</taxon>
    </lineage>
</organism>
<dbReference type="AlphaFoldDB" id="A0AA40A1B3"/>
<keyword evidence="3" id="KW-1185">Reference proteome</keyword>
<comment type="caution">
    <text evidence="2">The sequence shown here is derived from an EMBL/GenBank/DDBJ whole genome shotgun (WGS) entry which is preliminary data.</text>
</comment>
<evidence type="ECO:0000313" key="2">
    <source>
        <dbReference type="EMBL" id="KAK0707507.1"/>
    </source>
</evidence>
<evidence type="ECO:0000313" key="3">
    <source>
        <dbReference type="Proteomes" id="UP001172102"/>
    </source>
</evidence>
<reference evidence="2" key="1">
    <citation type="submission" date="2023-06" db="EMBL/GenBank/DDBJ databases">
        <title>Genome-scale phylogeny and comparative genomics of the fungal order Sordariales.</title>
        <authorList>
            <consortium name="Lawrence Berkeley National Laboratory"/>
            <person name="Hensen N."/>
            <person name="Bonometti L."/>
            <person name="Westerberg I."/>
            <person name="Brannstrom I.O."/>
            <person name="Guillou S."/>
            <person name="Cros-Aarteil S."/>
            <person name="Calhoun S."/>
            <person name="Haridas S."/>
            <person name="Kuo A."/>
            <person name="Mondo S."/>
            <person name="Pangilinan J."/>
            <person name="Riley R."/>
            <person name="Labutti K."/>
            <person name="Andreopoulos B."/>
            <person name="Lipzen A."/>
            <person name="Chen C."/>
            <person name="Yanf M."/>
            <person name="Daum C."/>
            <person name="Ng V."/>
            <person name="Clum A."/>
            <person name="Steindorff A."/>
            <person name="Ohm R."/>
            <person name="Martin F."/>
            <person name="Silar P."/>
            <person name="Natvig D."/>
            <person name="Lalanne C."/>
            <person name="Gautier V."/>
            <person name="Ament-Velasquez S.L."/>
            <person name="Kruys A."/>
            <person name="Hutchinson M.I."/>
            <person name="Powell A.J."/>
            <person name="Barry K."/>
            <person name="Miller A.N."/>
            <person name="Grigoriev I.V."/>
            <person name="Debuchy R."/>
            <person name="Gladieux P."/>
            <person name="Thoren M.H."/>
            <person name="Johannesson H."/>
        </authorList>
    </citation>
    <scope>NUCLEOTIDE SEQUENCE</scope>
    <source>
        <strain evidence="2">SMH4607-1</strain>
    </source>
</reference>
<protein>
    <submittedName>
        <fullName evidence="2">Uncharacterized protein</fullName>
    </submittedName>
</protein>
<proteinExistence type="predicted"/>
<dbReference type="EMBL" id="JAUKUA010000006">
    <property type="protein sequence ID" value="KAK0707507.1"/>
    <property type="molecule type" value="Genomic_DNA"/>
</dbReference>
<evidence type="ECO:0000256" key="1">
    <source>
        <dbReference type="SAM" id="MobiDB-lite"/>
    </source>
</evidence>
<gene>
    <name evidence="2" type="ORF">B0H67DRAFT_587766</name>
</gene>
<dbReference type="Proteomes" id="UP001172102">
    <property type="component" value="Unassembled WGS sequence"/>
</dbReference>
<accession>A0AA40A1B3</accession>
<feature type="region of interest" description="Disordered" evidence="1">
    <location>
        <begin position="148"/>
        <end position="167"/>
    </location>
</feature>
<sequence>MDEKRSSIALRHHEQKCLFIAMKHDRLEATFRAGLARMRLTETGAAKRLHDFAGGCCAQDGEGKTGCAEHAFVETRGRDAGERVQGECAAALGWLEGRVCPRMALAKTMAAGRGLEAVGEESGQWEAPPEWLDEVEVRWRCFSDPEWDRRRGESGSEDEEGSDYGDGRWGAPARWVCYTPDTEVGSWDGESAQEDVGKDELVVDEPTDGELVIEKAMAQGLFALRTVAEASNMGSPSGSKLSTETVQC</sequence>
<name>A0AA40A1B3_9PEZI</name>